<keyword evidence="2" id="KW-1185">Reference proteome</keyword>
<dbReference type="EMBL" id="BSKO01000002">
    <property type="protein sequence ID" value="GLO68270.1"/>
    <property type="molecule type" value="Genomic_DNA"/>
</dbReference>
<sequence>MSNQLSFILLLPLILWSTFQGLLYIHSGQVTETVNLAAFEGQKEASLQGYYTDDIKAEIKDFLVDGYNMDPSQIEVVASEEQIKRGERMSVCVSVPSPIIHVMDIFNFTSDTDSSPSCSGKTDQLYHTVEREIMSEYVDEGSSI</sequence>
<comment type="caution">
    <text evidence="1">The sequence shown here is derived from an EMBL/GenBank/DDBJ whole genome shotgun (WGS) entry which is preliminary data.</text>
</comment>
<reference evidence="1 2" key="1">
    <citation type="submission" date="2023-02" db="EMBL/GenBank/DDBJ databases">
        <title>Oceanobacillus kimchii IFOP_LL358 isolated form Alexandrium catenella lab strain.</title>
        <authorList>
            <person name="Gajardo G."/>
            <person name="Ueki S."/>
            <person name="Maruyama F."/>
        </authorList>
    </citation>
    <scope>NUCLEOTIDE SEQUENCE [LARGE SCALE GENOMIC DNA]</scope>
    <source>
        <strain evidence="1 2">IFOP_LL358</strain>
    </source>
</reference>
<name>A0ABQ5TP31_9BACI</name>
<dbReference type="RefSeq" id="WP_317958517.1">
    <property type="nucleotide sequence ID" value="NZ_BSKO01000002.1"/>
</dbReference>
<dbReference type="Proteomes" id="UP001275436">
    <property type="component" value="Unassembled WGS sequence"/>
</dbReference>
<organism evidence="1 2">
    <name type="scientific">Oceanobacillus kimchii</name>
    <dbReference type="NCBI Taxonomy" id="746691"/>
    <lineage>
        <taxon>Bacteria</taxon>
        <taxon>Bacillati</taxon>
        <taxon>Bacillota</taxon>
        <taxon>Bacilli</taxon>
        <taxon>Bacillales</taxon>
        <taxon>Bacillaceae</taxon>
        <taxon>Oceanobacillus</taxon>
    </lineage>
</organism>
<accession>A0ABQ5TP31</accession>
<evidence type="ECO:0000313" key="2">
    <source>
        <dbReference type="Proteomes" id="UP001275436"/>
    </source>
</evidence>
<proteinExistence type="predicted"/>
<gene>
    <name evidence="1" type="ORF">MACH08_40540</name>
</gene>
<evidence type="ECO:0000313" key="1">
    <source>
        <dbReference type="EMBL" id="GLO68270.1"/>
    </source>
</evidence>
<protein>
    <submittedName>
        <fullName evidence="1">Uncharacterized protein</fullName>
    </submittedName>
</protein>